<dbReference type="Pfam" id="PF04545">
    <property type="entry name" value="Sigma70_r4"/>
    <property type="match status" value="1"/>
</dbReference>
<dbReference type="Gene3D" id="1.20.140.160">
    <property type="match status" value="1"/>
</dbReference>
<dbReference type="RefSeq" id="WP_188626841.1">
    <property type="nucleotide sequence ID" value="NZ_BMIL01000006.1"/>
</dbReference>
<dbReference type="InterPro" id="IPR009042">
    <property type="entry name" value="RNA_pol_sigma70_r1_2"/>
</dbReference>
<dbReference type="InterPro" id="IPR014284">
    <property type="entry name" value="RNA_pol_sigma-70_dom"/>
</dbReference>
<evidence type="ECO:0000256" key="1">
    <source>
        <dbReference type="ARBA" id="ARBA00023015"/>
    </source>
</evidence>
<organism evidence="8 9">
    <name type="scientific">Pedobacter quisquiliarum</name>
    <dbReference type="NCBI Taxonomy" id="1834438"/>
    <lineage>
        <taxon>Bacteria</taxon>
        <taxon>Pseudomonadati</taxon>
        <taxon>Bacteroidota</taxon>
        <taxon>Sphingobacteriia</taxon>
        <taxon>Sphingobacteriales</taxon>
        <taxon>Sphingobacteriaceae</taxon>
        <taxon>Pedobacter</taxon>
    </lineage>
</organism>
<evidence type="ECO:0000259" key="5">
    <source>
        <dbReference type="Pfam" id="PF00140"/>
    </source>
</evidence>
<dbReference type="GO" id="GO:0003677">
    <property type="term" value="F:DNA binding"/>
    <property type="evidence" value="ECO:0007669"/>
    <property type="project" value="UniProtKB-KW"/>
</dbReference>
<dbReference type="EMBL" id="BMIL01000006">
    <property type="protein sequence ID" value="GGC67265.1"/>
    <property type="molecule type" value="Genomic_DNA"/>
</dbReference>
<dbReference type="SUPFAM" id="SSF88659">
    <property type="entry name" value="Sigma3 and sigma4 domains of RNA polymerase sigma factors"/>
    <property type="match status" value="2"/>
</dbReference>
<evidence type="ECO:0000259" key="7">
    <source>
        <dbReference type="Pfam" id="PF04545"/>
    </source>
</evidence>
<feature type="domain" description="RNA polymerase sigma-70 region 4" evidence="7">
    <location>
        <begin position="215"/>
        <end position="267"/>
    </location>
</feature>
<dbReference type="GO" id="GO:0006352">
    <property type="term" value="P:DNA-templated transcription initiation"/>
    <property type="evidence" value="ECO:0007669"/>
    <property type="project" value="InterPro"/>
</dbReference>
<keyword evidence="9" id="KW-1185">Reference proteome</keyword>
<dbReference type="InterPro" id="IPR013325">
    <property type="entry name" value="RNA_pol_sigma_r2"/>
</dbReference>
<dbReference type="InterPro" id="IPR007627">
    <property type="entry name" value="RNA_pol_sigma70_r2"/>
</dbReference>
<dbReference type="SUPFAM" id="SSF88946">
    <property type="entry name" value="Sigma2 domain of RNA polymerase sigma factors"/>
    <property type="match status" value="1"/>
</dbReference>
<reference evidence="8" key="2">
    <citation type="submission" date="2020-09" db="EMBL/GenBank/DDBJ databases">
        <authorList>
            <person name="Sun Q."/>
            <person name="Zhou Y."/>
        </authorList>
    </citation>
    <scope>NUCLEOTIDE SEQUENCE</scope>
    <source>
        <strain evidence="8">CGMCC 1.15343</strain>
    </source>
</reference>
<keyword evidence="2" id="KW-0731">Sigma factor</keyword>
<feature type="domain" description="RNA polymerase sigma-70 region 2" evidence="6">
    <location>
        <begin position="54"/>
        <end position="117"/>
    </location>
</feature>
<dbReference type="NCBIfam" id="TIGR02937">
    <property type="entry name" value="sigma70-ECF"/>
    <property type="match status" value="1"/>
</dbReference>
<reference evidence="8" key="1">
    <citation type="journal article" date="2014" name="Int. J. Syst. Evol. Microbiol.">
        <title>Complete genome sequence of Corynebacterium casei LMG S-19264T (=DSM 44701T), isolated from a smear-ripened cheese.</title>
        <authorList>
            <consortium name="US DOE Joint Genome Institute (JGI-PGF)"/>
            <person name="Walter F."/>
            <person name="Albersmeier A."/>
            <person name="Kalinowski J."/>
            <person name="Ruckert C."/>
        </authorList>
    </citation>
    <scope>NUCLEOTIDE SEQUENCE</scope>
    <source>
        <strain evidence="8">CGMCC 1.15343</strain>
    </source>
</reference>
<gene>
    <name evidence="8" type="primary">rpoD</name>
    <name evidence="8" type="ORF">GCM10011387_20870</name>
</gene>
<dbReference type="AlphaFoldDB" id="A0A916UCW7"/>
<dbReference type="InterPro" id="IPR050239">
    <property type="entry name" value="Sigma-70_RNA_pol_init_factors"/>
</dbReference>
<dbReference type="Proteomes" id="UP000651668">
    <property type="component" value="Unassembled WGS sequence"/>
</dbReference>
<evidence type="ECO:0000313" key="9">
    <source>
        <dbReference type="Proteomes" id="UP000651668"/>
    </source>
</evidence>
<evidence type="ECO:0000256" key="2">
    <source>
        <dbReference type="ARBA" id="ARBA00023082"/>
    </source>
</evidence>
<proteinExistence type="predicted"/>
<dbReference type="Pfam" id="PF00140">
    <property type="entry name" value="Sigma70_r1_2"/>
    <property type="match status" value="1"/>
</dbReference>
<feature type="domain" description="RNA polymerase sigma-70 region 1.2" evidence="5">
    <location>
        <begin position="16"/>
        <end position="46"/>
    </location>
</feature>
<dbReference type="InterPro" id="IPR000943">
    <property type="entry name" value="RNA_pol_sigma70"/>
</dbReference>
<dbReference type="Gene3D" id="1.10.601.10">
    <property type="entry name" value="RNA Polymerase Primary Sigma Factor"/>
    <property type="match status" value="1"/>
</dbReference>
<name>A0A916UCW7_9SPHI</name>
<dbReference type="PRINTS" id="PR00046">
    <property type="entry name" value="SIGMA70FCT"/>
</dbReference>
<evidence type="ECO:0000313" key="8">
    <source>
        <dbReference type="EMBL" id="GGC67265.1"/>
    </source>
</evidence>
<keyword evidence="1" id="KW-0805">Transcription regulation</keyword>
<dbReference type="GO" id="GO:0016987">
    <property type="term" value="F:sigma factor activity"/>
    <property type="evidence" value="ECO:0007669"/>
    <property type="project" value="UniProtKB-KW"/>
</dbReference>
<dbReference type="CDD" id="cd06171">
    <property type="entry name" value="Sigma70_r4"/>
    <property type="match status" value="1"/>
</dbReference>
<keyword evidence="4" id="KW-0804">Transcription</keyword>
<protein>
    <submittedName>
        <fullName evidence="8">RNA polymerase sigma factor RpoD</fullName>
    </submittedName>
</protein>
<dbReference type="PANTHER" id="PTHR30603">
    <property type="entry name" value="RNA POLYMERASE SIGMA FACTOR RPO"/>
    <property type="match status" value="1"/>
</dbReference>
<dbReference type="InterPro" id="IPR007630">
    <property type="entry name" value="RNA_pol_sigma70_r4"/>
</dbReference>
<evidence type="ECO:0000256" key="3">
    <source>
        <dbReference type="ARBA" id="ARBA00023125"/>
    </source>
</evidence>
<evidence type="ECO:0000259" key="6">
    <source>
        <dbReference type="Pfam" id="PF04542"/>
    </source>
</evidence>
<dbReference type="InterPro" id="IPR013324">
    <property type="entry name" value="RNA_pol_sigma_r3/r4-like"/>
</dbReference>
<evidence type="ECO:0000256" key="4">
    <source>
        <dbReference type="ARBA" id="ARBA00023163"/>
    </source>
</evidence>
<dbReference type="PANTHER" id="PTHR30603:SF47">
    <property type="entry name" value="RNA POLYMERASE SIGMA FACTOR SIGD, CHLOROPLASTIC"/>
    <property type="match status" value="1"/>
</dbReference>
<accession>A0A916UCW7</accession>
<keyword evidence="3" id="KW-0238">DNA-binding</keyword>
<comment type="caution">
    <text evidence="8">The sequence shown here is derived from an EMBL/GenBank/DDBJ whole genome shotgun (WGS) entry which is preliminary data.</text>
</comment>
<dbReference type="Pfam" id="PF04542">
    <property type="entry name" value="Sigma70_r2"/>
    <property type="match status" value="1"/>
</dbReference>
<sequence length="281" mass="32900">MKSLTLSDWNFENSLLAIYIRETKQYKLLSRREEQVLGERIKAGDPQAADILLKGNLRFVVFIAKRYAFNQTQMLDFISEGNRGLMAAVSKFNVDYGCKLITLATWDINQMIQRSRRMNMIVTIPKNKLDKKKFLEKNIRKFEQAEGRTPSITEIAELVNLPEKNTSEYLEYHGKIVWIDAQQLDRSVIDMIPDATDNAEQKMVKRSKYNNVLRAIESLPKREALIIKYYYGIDCDEKLNTMEIASLLGYSKERIRQLKAKAEKTLKLRFRKHMEHVKHDD</sequence>